<dbReference type="GO" id="GO:0005615">
    <property type="term" value="C:extracellular space"/>
    <property type="evidence" value="ECO:0007669"/>
    <property type="project" value="TreeGrafter"/>
</dbReference>
<evidence type="ECO:0000256" key="6">
    <source>
        <dbReference type="ARBA" id="ARBA00022608"/>
    </source>
</evidence>
<keyword evidence="6" id="KW-0483">Metalloprotease inhibitor</keyword>
<evidence type="ECO:0000256" key="14">
    <source>
        <dbReference type="ARBA" id="ARBA00023215"/>
    </source>
</evidence>
<evidence type="ECO:0000313" key="22">
    <source>
        <dbReference type="Proteomes" id="UP000694569"/>
    </source>
</evidence>
<dbReference type="GO" id="GO:0002020">
    <property type="term" value="F:protease binding"/>
    <property type="evidence" value="ECO:0007669"/>
    <property type="project" value="TreeGrafter"/>
</dbReference>
<comment type="subunit">
    <text evidence="15">Interacts with MMP1, MMP3, MMP10 and MMP13, but has only very low affinity for MMP14. Interacts with CD63; identified in a complex with CD63 and ITGB1.</text>
</comment>
<keyword evidence="22" id="KW-1185">Reference proteome</keyword>
<accession>A0A8C5WJ78</accession>
<feature type="disulfide bond" evidence="18">
    <location>
        <begin position="71"/>
        <end position="179"/>
    </location>
</feature>
<reference evidence="21" key="2">
    <citation type="submission" date="2025-09" db="UniProtKB">
        <authorList>
            <consortium name="Ensembl"/>
        </authorList>
    </citation>
    <scope>IDENTIFICATION</scope>
</reference>
<dbReference type="GeneTree" id="ENSGT00940000161081"/>
<dbReference type="GO" id="GO:0051045">
    <property type="term" value="P:negative regulation of membrane protein ectodomain proteolysis"/>
    <property type="evidence" value="ECO:0007669"/>
    <property type="project" value="TreeGrafter"/>
</dbReference>
<dbReference type="PROSITE" id="PS50189">
    <property type="entry name" value="NTR"/>
    <property type="match status" value="1"/>
</dbReference>
<evidence type="ECO:0000256" key="19">
    <source>
        <dbReference type="SAM" id="MobiDB-lite"/>
    </source>
</evidence>
<evidence type="ECO:0000256" key="2">
    <source>
        <dbReference type="ARBA" id="ARBA00011027"/>
    </source>
</evidence>
<keyword evidence="11" id="KW-0339">Growth factor</keyword>
<feature type="disulfide bond" evidence="18">
    <location>
        <begin position="61"/>
        <end position="154"/>
    </location>
</feature>
<evidence type="ECO:0000256" key="12">
    <source>
        <dbReference type="ARBA" id="ARBA00023157"/>
    </source>
</evidence>
<feature type="disulfide bond" evidence="18">
    <location>
        <begin position="186"/>
        <end position="191"/>
    </location>
</feature>
<dbReference type="InterPro" id="IPR001820">
    <property type="entry name" value="TIMP"/>
</dbReference>
<evidence type="ECO:0000256" key="4">
    <source>
        <dbReference type="ARBA" id="ARBA00022525"/>
    </source>
</evidence>
<dbReference type="Pfam" id="PF00965">
    <property type="entry name" value="TIMP"/>
    <property type="match status" value="1"/>
</dbReference>
<dbReference type="SMART" id="SM00206">
    <property type="entry name" value="NTR"/>
    <property type="match status" value="1"/>
</dbReference>
<evidence type="ECO:0000256" key="10">
    <source>
        <dbReference type="ARBA" id="ARBA00022833"/>
    </source>
</evidence>
<feature type="disulfide bond" evidence="18">
    <location>
        <begin position="199"/>
        <end position="222"/>
    </location>
</feature>
<proteinExistence type="inferred from homology"/>
<keyword evidence="13" id="KW-0325">Glycoprotein</keyword>
<evidence type="ECO:0000256" key="9">
    <source>
        <dbReference type="ARBA" id="ARBA00022729"/>
    </source>
</evidence>
<dbReference type="SUPFAM" id="SSF50242">
    <property type="entry name" value="TIMP-like"/>
    <property type="match status" value="1"/>
</dbReference>
<feature type="disulfide bond" evidence="18">
    <location>
        <begin position="59"/>
        <end position="125"/>
    </location>
</feature>
<evidence type="ECO:0000256" key="11">
    <source>
        <dbReference type="ARBA" id="ARBA00023030"/>
    </source>
</evidence>
<dbReference type="GO" id="GO:0046872">
    <property type="term" value="F:metal ion binding"/>
    <property type="evidence" value="ECO:0007669"/>
    <property type="project" value="UniProtKB-KW"/>
</dbReference>
<dbReference type="GO" id="GO:0008191">
    <property type="term" value="F:metalloendopeptidase inhibitor activity"/>
    <property type="evidence" value="ECO:0007669"/>
    <property type="project" value="InterPro"/>
</dbReference>
<keyword evidence="14" id="KW-0481">Metalloenzyme inhibitor</keyword>
<dbReference type="Gene3D" id="2.40.50.120">
    <property type="match status" value="1"/>
</dbReference>
<feature type="binding site" evidence="17">
    <location>
        <position position="59"/>
    </location>
    <ligand>
        <name>Zn(2+)</name>
        <dbReference type="ChEBI" id="CHEBI:29105"/>
        <note>ligand shared with metalloproteinase partner</note>
    </ligand>
</feature>
<feature type="region of interest" description="Disordered" evidence="19">
    <location>
        <begin position="1"/>
        <end position="23"/>
    </location>
</feature>
<evidence type="ECO:0000256" key="16">
    <source>
        <dbReference type="ARBA" id="ARBA00030100"/>
    </source>
</evidence>
<comment type="similarity">
    <text evidence="2">Belongs to the protease inhibitor I35 (TIMP) family.</text>
</comment>
<protein>
    <recommendedName>
        <fullName evidence="3">Metalloproteinase inhibitor 1</fullName>
    </recommendedName>
    <alternativeName>
        <fullName evidence="16">Tissue inhibitor of metalloproteinases 1</fullName>
    </alternativeName>
</protein>
<dbReference type="OrthoDB" id="6041373at2759"/>
<keyword evidence="10 17" id="KW-0862">Zinc</keyword>
<evidence type="ECO:0000256" key="7">
    <source>
        <dbReference type="ARBA" id="ARBA00022690"/>
    </source>
</evidence>
<dbReference type="PANTHER" id="PTHR11844">
    <property type="entry name" value="METALLOPROTEASE INHIBITOR"/>
    <property type="match status" value="1"/>
</dbReference>
<evidence type="ECO:0000256" key="18">
    <source>
        <dbReference type="PIRSR" id="PIRSR601820-3"/>
    </source>
</evidence>
<evidence type="ECO:0000256" key="3">
    <source>
        <dbReference type="ARBA" id="ARBA00013524"/>
    </source>
</evidence>
<organism evidence="21 22">
    <name type="scientific">Leptobrachium leishanense</name>
    <name type="common">Leishan spiny toad</name>
    <dbReference type="NCBI Taxonomy" id="445787"/>
    <lineage>
        <taxon>Eukaryota</taxon>
        <taxon>Metazoa</taxon>
        <taxon>Chordata</taxon>
        <taxon>Craniata</taxon>
        <taxon>Vertebrata</taxon>
        <taxon>Euteleostomi</taxon>
        <taxon>Amphibia</taxon>
        <taxon>Batrachia</taxon>
        <taxon>Anura</taxon>
        <taxon>Pelobatoidea</taxon>
        <taxon>Megophryidae</taxon>
        <taxon>Leptobrachium</taxon>
    </lineage>
</organism>
<keyword evidence="12 18" id="KW-1015">Disulfide bond</keyword>
<comment type="subcellular location">
    <subcellularLocation>
        <location evidence="1">Secreted</location>
    </subcellularLocation>
</comment>
<keyword evidence="4" id="KW-0964">Secreted</keyword>
<keyword evidence="9" id="KW-0732">Signal</keyword>
<evidence type="ECO:0000256" key="8">
    <source>
        <dbReference type="ARBA" id="ARBA00022723"/>
    </source>
</evidence>
<dbReference type="AlphaFoldDB" id="A0A8C5WJ78"/>
<evidence type="ECO:0000256" key="5">
    <source>
        <dbReference type="ARBA" id="ARBA00022553"/>
    </source>
</evidence>
<dbReference type="GO" id="GO:0034097">
    <property type="term" value="P:response to cytokine"/>
    <property type="evidence" value="ECO:0007669"/>
    <property type="project" value="TreeGrafter"/>
</dbReference>
<dbReference type="InterPro" id="IPR001134">
    <property type="entry name" value="Netrin_domain"/>
</dbReference>
<dbReference type="InterPro" id="IPR008993">
    <property type="entry name" value="TIMP-like_OB-fold"/>
</dbReference>
<keyword evidence="7" id="KW-0646">Protease inhibitor</keyword>
<dbReference type="Gene3D" id="3.90.370.10">
    <property type="entry name" value="Tissue inhibitor of metalloproteinase-1. Chain B, domain 1"/>
    <property type="match status" value="1"/>
</dbReference>
<dbReference type="Proteomes" id="UP000694569">
    <property type="component" value="Unplaced"/>
</dbReference>
<feature type="disulfide bond" evidence="18">
    <location>
        <begin position="181"/>
        <end position="230"/>
    </location>
</feature>
<evidence type="ECO:0000256" key="17">
    <source>
        <dbReference type="PIRSR" id="PIRSR601820-1"/>
    </source>
</evidence>
<dbReference type="GO" id="GO:0009725">
    <property type="term" value="P:response to hormone"/>
    <property type="evidence" value="ECO:0007669"/>
    <property type="project" value="TreeGrafter"/>
</dbReference>
<name>A0A8C5WJ78_9ANUR</name>
<evidence type="ECO:0000256" key="13">
    <source>
        <dbReference type="ARBA" id="ARBA00023180"/>
    </source>
</evidence>
<dbReference type="GO" id="GO:0008083">
    <property type="term" value="F:growth factor activity"/>
    <property type="evidence" value="ECO:0007669"/>
    <property type="project" value="UniProtKB-KW"/>
</dbReference>
<reference evidence="21" key="1">
    <citation type="submission" date="2025-08" db="UniProtKB">
        <authorList>
            <consortium name="Ensembl"/>
        </authorList>
    </citation>
    <scope>IDENTIFICATION</scope>
</reference>
<evidence type="ECO:0000256" key="1">
    <source>
        <dbReference type="ARBA" id="ARBA00004613"/>
    </source>
</evidence>
<evidence type="ECO:0000256" key="15">
    <source>
        <dbReference type="ARBA" id="ARBA00025946"/>
    </source>
</evidence>
<evidence type="ECO:0000313" key="21">
    <source>
        <dbReference type="Ensembl" id="ENSLLEP00000041929.1"/>
    </source>
</evidence>
<keyword evidence="5" id="KW-0597">Phosphoprotein</keyword>
<evidence type="ECO:0000259" key="20">
    <source>
        <dbReference type="PROSITE" id="PS50189"/>
    </source>
</evidence>
<feature type="compositionally biased region" description="Basic and acidic residues" evidence="19">
    <location>
        <begin position="14"/>
        <end position="23"/>
    </location>
</feature>
<feature type="domain" description="NTR" evidence="20">
    <location>
        <begin position="59"/>
        <end position="179"/>
    </location>
</feature>
<dbReference type="Ensembl" id="ENSLLET00000043609.1">
    <property type="protein sequence ID" value="ENSLLEP00000041929.1"/>
    <property type="gene ID" value="ENSLLEG00000026671.1"/>
</dbReference>
<dbReference type="PANTHER" id="PTHR11844:SF20">
    <property type="entry name" value="METALLOPROTEINASE INHIBITOR 1"/>
    <property type="match status" value="1"/>
</dbReference>
<dbReference type="InterPro" id="IPR027465">
    <property type="entry name" value="TIMP_C"/>
</dbReference>
<keyword evidence="8 17" id="KW-0479">Metal-binding</keyword>
<sequence>MRSQEGGVMGALNSHDREGSSRVLRGDTDRAGISWTRGIMFSILGLMIFSCLSQIALSCTCGLRHPQSAYCDSAVVIRAKFIGKSQSVKRQNGIQYQLKTLKVYKAPEQLEEIEFVHTAALDSLCGYVHTSSNRSKEFLVTGYVVNDMVMINTCGFIAPWDSLTASQMLGFQQVYEKSCSCQIVPCYSLPCQVSSPRDCLWTDMVTAQDSAHQGPQALHMACVGKGNGTCGWGNQKYRLRNRFKSKKE</sequence>
<dbReference type="GO" id="GO:0031012">
    <property type="term" value="C:extracellular matrix"/>
    <property type="evidence" value="ECO:0007669"/>
    <property type="project" value="TreeGrafter"/>
</dbReference>
<gene>
    <name evidence="21" type="primary">TIMP1</name>
</gene>